<evidence type="ECO:0000313" key="3">
    <source>
        <dbReference type="Proteomes" id="UP000676565"/>
    </source>
</evidence>
<feature type="compositionally biased region" description="Basic and acidic residues" evidence="1">
    <location>
        <begin position="106"/>
        <end position="127"/>
    </location>
</feature>
<sequence length="170" mass="17063">MSTPVQSVVQTMRRGAPLALALGAALLTGCNGEPTGEVSGTVTVKGKAPQVPGLAITFMSTTGKVVSTGVAPDGTYSVTGVPSGPVKVGFAISGAGDEAAAKAGKPSRDDDPSKADPKALHAREKAHIGSLRGGTSPHAPFPERFLDPLKSGLSTTVNAGEKSTFNVDIK</sequence>
<gene>
    <name evidence="2" type="ORF">J8F10_02215</name>
</gene>
<reference evidence="2 3" key="1">
    <citation type="submission" date="2021-04" db="EMBL/GenBank/DDBJ databases">
        <authorList>
            <person name="Ivanova A."/>
        </authorList>
    </citation>
    <scope>NUCLEOTIDE SEQUENCE [LARGE SCALE GENOMIC DNA]</scope>
    <source>
        <strain evidence="2 3">G18</strain>
    </source>
</reference>
<organism evidence="2 3">
    <name type="scientific">Gemmata palustris</name>
    <dbReference type="NCBI Taxonomy" id="2822762"/>
    <lineage>
        <taxon>Bacteria</taxon>
        <taxon>Pseudomonadati</taxon>
        <taxon>Planctomycetota</taxon>
        <taxon>Planctomycetia</taxon>
        <taxon>Gemmatales</taxon>
        <taxon>Gemmataceae</taxon>
        <taxon>Gemmata</taxon>
    </lineage>
</organism>
<feature type="region of interest" description="Disordered" evidence="1">
    <location>
        <begin position="98"/>
        <end position="142"/>
    </location>
</feature>
<keyword evidence="3" id="KW-1185">Reference proteome</keyword>
<protein>
    <recommendedName>
        <fullName evidence="4">Carboxypeptidase regulatory-like domain-containing protein</fullName>
    </recommendedName>
</protein>
<proteinExistence type="predicted"/>
<name>A0ABS5BK84_9BACT</name>
<dbReference type="EMBL" id="JAGKQQ010000001">
    <property type="protein sequence ID" value="MBP3954111.1"/>
    <property type="molecule type" value="Genomic_DNA"/>
</dbReference>
<dbReference type="Proteomes" id="UP000676565">
    <property type="component" value="Unassembled WGS sequence"/>
</dbReference>
<accession>A0ABS5BK84</accession>
<evidence type="ECO:0000256" key="1">
    <source>
        <dbReference type="SAM" id="MobiDB-lite"/>
    </source>
</evidence>
<evidence type="ECO:0000313" key="2">
    <source>
        <dbReference type="EMBL" id="MBP3954111.1"/>
    </source>
</evidence>
<evidence type="ECO:0008006" key="4">
    <source>
        <dbReference type="Google" id="ProtNLM"/>
    </source>
</evidence>
<dbReference type="RefSeq" id="WP_210652257.1">
    <property type="nucleotide sequence ID" value="NZ_JAGKQQ010000001.1"/>
</dbReference>
<comment type="caution">
    <text evidence="2">The sequence shown here is derived from an EMBL/GenBank/DDBJ whole genome shotgun (WGS) entry which is preliminary data.</text>
</comment>